<organism evidence="1 2">
    <name type="scientific">Hypoxylon rubiginosum</name>
    <dbReference type="NCBI Taxonomy" id="110542"/>
    <lineage>
        <taxon>Eukaryota</taxon>
        <taxon>Fungi</taxon>
        <taxon>Dikarya</taxon>
        <taxon>Ascomycota</taxon>
        <taxon>Pezizomycotina</taxon>
        <taxon>Sordariomycetes</taxon>
        <taxon>Xylariomycetidae</taxon>
        <taxon>Xylariales</taxon>
        <taxon>Hypoxylaceae</taxon>
        <taxon>Hypoxylon</taxon>
    </lineage>
</organism>
<evidence type="ECO:0000313" key="1">
    <source>
        <dbReference type="EMBL" id="KAI4860540.1"/>
    </source>
</evidence>
<name>A0ACB9YP29_9PEZI</name>
<evidence type="ECO:0000313" key="2">
    <source>
        <dbReference type="Proteomes" id="UP001497700"/>
    </source>
</evidence>
<accession>A0ACB9YP29</accession>
<dbReference type="EMBL" id="MU393582">
    <property type="protein sequence ID" value="KAI4860540.1"/>
    <property type="molecule type" value="Genomic_DNA"/>
</dbReference>
<dbReference type="Proteomes" id="UP001497700">
    <property type="component" value="Unassembled WGS sequence"/>
</dbReference>
<comment type="caution">
    <text evidence="1">The sequence shown here is derived from an EMBL/GenBank/DDBJ whole genome shotgun (WGS) entry which is preliminary data.</text>
</comment>
<proteinExistence type="predicted"/>
<keyword evidence="2" id="KW-1185">Reference proteome</keyword>
<reference evidence="1 2" key="1">
    <citation type="journal article" date="2022" name="New Phytol.">
        <title>Ecological generalism drives hyperdiversity of secondary metabolite gene clusters in xylarialean endophytes.</title>
        <authorList>
            <person name="Franco M.E.E."/>
            <person name="Wisecaver J.H."/>
            <person name="Arnold A.E."/>
            <person name="Ju Y.M."/>
            <person name="Slot J.C."/>
            <person name="Ahrendt S."/>
            <person name="Moore L.P."/>
            <person name="Eastman K.E."/>
            <person name="Scott K."/>
            <person name="Konkel Z."/>
            <person name="Mondo S.J."/>
            <person name="Kuo A."/>
            <person name="Hayes R.D."/>
            <person name="Haridas S."/>
            <person name="Andreopoulos B."/>
            <person name="Riley R."/>
            <person name="LaButti K."/>
            <person name="Pangilinan J."/>
            <person name="Lipzen A."/>
            <person name="Amirebrahimi M."/>
            <person name="Yan J."/>
            <person name="Adam C."/>
            <person name="Keymanesh K."/>
            <person name="Ng V."/>
            <person name="Louie K."/>
            <person name="Northen T."/>
            <person name="Drula E."/>
            <person name="Henrissat B."/>
            <person name="Hsieh H.M."/>
            <person name="Youens-Clark K."/>
            <person name="Lutzoni F."/>
            <person name="Miadlikowska J."/>
            <person name="Eastwood D.C."/>
            <person name="Hamelin R.C."/>
            <person name="Grigoriev I.V."/>
            <person name="U'Ren J.M."/>
        </authorList>
    </citation>
    <scope>NUCLEOTIDE SEQUENCE [LARGE SCALE GENOMIC DNA]</scope>
    <source>
        <strain evidence="1 2">CBS 119005</strain>
    </source>
</reference>
<sequence>MGEIQEYDYDDCPLPEGNIRILLLKPDADRNGDIVVELLSYSLDELACNPERYQFTALSYSWGNGDATKAVFVDMGTADEPAPQPESDEVTKLVAPLQRRARRLNVKPNLHEFLQQSRDSKKEVGLWVDCICTNQKDNREKSDQVSRLDAIYSTAAKVSIWLGPADKDGKTDRAMDFIRFILENGTEETLKDGYAKAWSELLCLLRRGWFSRRWVVQEIALAKDAEVRCGSKTIHWRDFSDAVSIFTFNFDTILKIVKAEPVLEQSLEGITDTRSLSAQILIDVSSNPRQSLESLVSALSTFHVSDPRDTVYALLNLPTKEKSKLPEKPRTYSPPEPNYRMNPLQVYTKCVQWCVQESGSLDILCRHWAFPELKYTLDNEDYPEFVTLPSWIKTVDGSAYGVQSKGFGGRRTGESFVGTPENRCYNASLDISPTISYGIDEGTPTQREEPTNRTSEGDSKESALSPLQQPPTKKRRIHLVKRPRLDLNSSITVRGRCIARIIKPSLMPNGIIPKQVLQRLGYYSGRTEPDEIPDALWRTLVADRGPDGKAPPSWHRRACMACLVDSTSSGHMDTNRNIRHDNFKLKADFMKRVQAVCWNRAFIDCGQDDAETRLVGIGPGDAQADDLVCILYGCSVPCILRPTWRGGGDDYTPDYYKLVGEAFVLGQMDGEAFVDLSEEELKGEDFRIM</sequence>
<protein>
    <submittedName>
        <fullName evidence="1">Heterokaryon incompatibility protein-domain-containing protein</fullName>
    </submittedName>
</protein>
<gene>
    <name evidence="1" type="ORF">F4820DRAFT_465572</name>
</gene>